<reference evidence="7" key="1">
    <citation type="submission" date="2016-04" db="EMBL/GenBank/DDBJ databases">
        <authorList>
            <person name="Evans L.H."/>
            <person name="Alamgir A."/>
            <person name="Owens N."/>
            <person name="Weber N.D."/>
            <person name="Virtaneva K."/>
            <person name="Barbian K."/>
            <person name="Babar A."/>
            <person name="Rosenke K."/>
        </authorList>
    </citation>
    <scope>NUCLEOTIDE SEQUENCE [LARGE SCALE GENOMIC DNA]</scope>
    <source>
        <strain evidence="7">CBS 101.48</strain>
    </source>
</reference>
<evidence type="ECO:0000256" key="1">
    <source>
        <dbReference type="ARBA" id="ARBA00022443"/>
    </source>
</evidence>
<dbReference type="PRINTS" id="PR00452">
    <property type="entry name" value="SH3DOMAIN"/>
</dbReference>
<dbReference type="Proteomes" id="UP000078561">
    <property type="component" value="Unassembled WGS sequence"/>
</dbReference>
<evidence type="ECO:0000256" key="3">
    <source>
        <dbReference type="SAM" id="Coils"/>
    </source>
</evidence>
<keyword evidence="3" id="KW-0175">Coiled coil</keyword>
<gene>
    <name evidence="7" type="primary">ABSGL_09931.1 scaffold 11783</name>
</gene>
<feature type="compositionally biased region" description="Polar residues" evidence="4">
    <location>
        <begin position="251"/>
        <end position="275"/>
    </location>
</feature>
<dbReference type="SUPFAM" id="SSF103657">
    <property type="entry name" value="BAR/IMD domain-like"/>
    <property type="match status" value="1"/>
</dbReference>
<proteinExistence type="predicted"/>
<sequence length="593" mass="64956">MIKNFGKFKQWTGERLGAAKATLQTDDFQQLEMDTENKRVGFEKVHEASEQVYGQLSKKKPSPEDQKVKCTPWEALASCWMNHGTTFSDDAALGAALINLGQTEARIALLQEDFANMVKGGYIEVLEQGLQHYKDYHALKKKLESRRLDYDAKLSRLQKSKKEKPEWEQEMQAAKMKYEESEYDIIQKMATLQEYEVSVTDHCIALSQLMEAQFAYHQQSADLINEVRAHMPSPTATRSTRLPSMPMAPITRSSTNGSTKSSLTPSAVLTPSANGHGSMDDYFSTSGSGSLSSSPAPPGLKPGQRLPTGRQPSMDSLHRLRRAPSHSSVSSYNASAGSKKLRKAIYDFQGESVDELSFHIGDVITVIEPVDEGWWMGEVDLGGVKRRGIFPVNYTEDTIVPPTVAAPPAMPSRPPMVTNQYIQEEPHETEDLSHYQQDAHIDQSPFNDTPPPQAAPSSSGAFSYIRPSPVSRSSSTSVSSFTSSSTATPINTPLARSATFVNNHTMSASANRTPPPPPPALSRSNTASIRSASTSSSTRTPPPPPPSSRSNVIGGPEPKQAVVDCQECGCDDFSMNLFKKGHCNNCFHKHSNA</sequence>
<dbReference type="PROSITE" id="PS51021">
    <property type="entry name" value="BAR"/>
    <property type="match status" value="1"/>
</dbReference>
<dbReference type="Pfam" id="PF03114">
    <property type="entry name" value="BAR"/>
    <property type="match status" value="1"/>
</dbReference>
<accession>A0A163JZ21</accession>
<dbReference type="Gene3D" id="1.20.1270.60">
    <property type="entry name" value="Arfaptin homology (AH) domain/BAR domain"/>
    <property type="match status" value="1"/>
</dbReference>
<dbReference type="InterPro" id="IPR004148">
    <property type="entry name" value="BAR_dom"/>
</dbReference>
<dbReference type="InterPro" id="IPR027267">
    <property type="entry name" value="AH/BAR_dom_sf"/>
</dbReference>
<feature type="compositionally biased region" description="Low complexity" evidence="4">
    <location>
        <begin position="325"/>
        <end position="334"/>
    </location>
</feature>
<evidence type="ECO:0000313" key="7">
    <source>
        <dbReference type="EMBL" id="SAM04071.1"/>
    </source>
</evidence>
<evidence type="ECO:0008006" key="9">
    <source>
        <dbReference type="Google" id="ProtNLM"/>
    </source>
</evidence>
<keyword evidence="1 2" id="KW-0728">SH3 domain</keyword>
<dbReference type="InParanoid" id="A0A163JZ21"/>
<dbReference type="EMBL" id="LT554349">
    <property type="protein sequence ID" value="SAM04071.1"/>
    <property type="molecule type" value="Genomic_DNA"/>
</dbReference>
<dbReference type="AlphaFoldDB" id="A0A163JZ21"/>
<feature type="domain" description="BAR" evidence="6">
    <location>
        <begin position="13"/>
        <end position="240"/>
    </location>
</feature>
<evidence type="ECO:0000256" key="4">
    <source>
        <dbReference type="SAM" id="MobiDB-lite"/>
    </source>
</evidence>
<dbReference type="InterPro" id="IPR036028">
    <property type="entry name" value="SH3-like_dom_sf"/>
</dbReference>
<feature type="region of interest" description="Disordered" evidence="4">
    <location>
        <begin position="233"/>
        <end position="334"/>
    </location>
</feature>
<feature type="compositionally biased region" description="Low complexity" evidence="4">
    <location>
        <begin position="522"/>
        <end position="539"/>
    </location>
</feature>
<feature type="region of interest" description="Disordered" evidence="4">
    <location>
        <begin position="441"/>
        <end position="490"/>
    </location>
</feature>
<feature type="region of interest" description="Disordered" evidence="4">
    <location>
        <begin position="506"/>
        <end position="557"/>
    </location>
</feature>
<evidence type="ECO:0000259" key="5">
    <source>
        <dbReference type="PROSITE" id="PS50002"/>
    </source>
</evidence>
<dbReference type="PANTHER" id="PTHR45929:SF7">
    <property type="entry name" value="LAS SEVENTEEN-BINDING PROTEIN 1"/>
    <property type="match status" value="1"/>
</dbReference>
<evidence type="ECO:0000259" key="6">
    <source>
        <dbReference type="PROSITE" id="PS51021"/>
    </source>
</evidence>
<dbReference type="CDD" id="cd00174">
    <property type="entry name" value="SH3"/>
    <property type="match status" value="1"/>
</dbReference>
<feature type="coiled-coil region" evidence="3">
    <location>
        <begin position="140"/>
        <end position="177"/>
    </location>
</feature>
<evidence type="ECO:0000313" key="8">
    <source>
        <dbReference type="Proteomes" id="UP000078561"/>
    </source>
</evidence>
<feature type="compositionally biased region" description="Low complexity" evidence="4">
    <location>
        <begin position="284"/>
        <end position="294"/>
    </location>
</feature>
<protein>
    <recommendedName>
        <fullName evidence="9">BAR domain-containing protein</fullName>
    </recommendedName>
</protein>
<dbReference type="InterPro" id="IPR001452">
    <property type="entry name" value="SH3_domain"/>
</dbReference>
<dbReference type="SMART" id="SM00326">
    <property type="entry name" value="SH3"/>
    <property type="match status" value="1"/>
</dbReference>
<organism evidence="7">
    <name type="scientific">Absidia glauca</name>
    <name type="common">Pin mould</name>
    <dbReference type="NCBI Taxonomy" id="4829"/>
    <lineage>
        <taxon>Eukaryota</taxon>
        <taxon>Fungi</taxon>
        <taxon>Fungi incertae sedis</taxon>
        <taxon>Mucoromycota</taxon>
        <taxon>Mucoromycotina</taxon>
        <taxon>Mucoromycetes</taxon>
        <taxon>Mucorales</taxon>
        <taxon>Cunninghamellaceae</taxon>
        <taxon>Absidia</taxon>
    </lineage>
</organism>
<dbReference type="Gene3D" id="2.30.30.40">
    <property type="entry name" value="SH3 Domains"/>
    <property type="match status" value="1"/>
</dbReference>
<dbReference type="InterPro" id="IPR050670">
    <property type="entry name" value="STAM"/>
</dbReference>
<dbReference type="FunCoup" id="A0A163JZ21">
    <property type="interactions" value="532"/>
</dbReference>
<dbReference type="OrthoDB" id="14167at2759"/>
<dbReference type="OMA" id="MFPANYC"/>
<dbReference type="Pfam" id="PF00018">
    <property type="entry name" value="SH3_1"/>
    <property type="match status" value="1"/>
</dbReference>
<dbReference type="SMART" id="SM00721">
    <property type="entry name" value="BAR"/>
    <property type="match status" value="1"/>
</dbReference>
<dbReference type="PROSITE" id="PS50002">
    <property type="entry name" value="SH3"/>
    <property type="match status" value="1"/>
</dbReference>
<dbReference type="GO" id="GO:0005737">
    <property type="term" value="C:cytoplasm"/>
    <property type="evidence" value="ECO:0007669"/>
    <property type="project" value="InterPro"/>
</dbReference>
<name>A0A163JZ21_ABSGL</name>
<dbReference type="STRING" id="4829.A0A163JZ21"/>
<evidence type="ECO:0000256" key="2">
    <source>
        <dbReference type="PROSITE-ProRule" id="PRU00192"/>
    </source>
</evidence>
<dbReference type="PANTHER" id="PTHR45929">
    <property type="entry name" value="JAK PATHWAY SIGNAL TRANSDUCTION ADAPTOR MOLECULE"/>
    <property type="match status" value="1"/>
</dbReference>
<feature type="domain" description="SH3" evidence="5">
    <location>
        <begin position="337"/>
        <end position="400"/>
    </location>
</feature>
<dbReference type="SUPFAM" id="SSF50044">
    <property type="entry name" value="SH3-domain"/>
    <property type="match status" value="1"/>
</dbReference>
<keyword evidence="8" id="KW-1185">Reference proteome</keyword>
<feature type="compositionally biased region" description="Low complexity" evidence="4">
    <location>
        <begin position="455"/>
        <end position="485"/>
    </location>
</feature>